<proteinExistence type="predicted"/>
<dbReference type="KEGG" id="hel:HELO_4189"/>
<evidence type="ECO:0000256" key="1">
    <source>
        <dbReference type="SAM" id="MobiDB-lite"/>
    </source>
</evidence>
<dbReference type="RefSeq" id="WP_013333943.1">
    <property type="nucleotide sequence ID" value="NC_014532.2"/>
</dbReference>
<dbReference type="HOGENOM" id="CLU_132089_0_0_6"/>
<feature type="compositionally biased region" description="Acidic residues" evidence="1">
    <location>
        <begin position="171"/>
        <end position="197"/>
    </location>
</feature>
<organism evidence="2 4">
    <name type="scientific">Halomonas elongata (strain ATCC 33173 / DSM 2581 / NBRC 15536 / NCIMB 2198 / 1H9)</name>
    <dbReference type="NCBI Taxonomy" id="768066"/>
    <lineage>
        <taxon>Bacteria</taxon>
        <taxon>Pseudomonadati</taxon>
        <taxon>Pseudomonadota</taxon>
        <taxon>Gammaproteobacteria</taxon>
        <taxon>Oceanospirillales</taxon>
        <taxon>Halomonadaceae</taxon>
        <taxon>Halomonas</taxon>
    </lineage>
</organism>
<gene>
    <name evidence="2" type="ordered locus">HELO_4189</name>
    <name evidence="3" type="ORF">SR933_15705</name>
</gene>
<dbReference type="Proteomes" id="UP000008707">
    <property type="component" value="Chromosome"/>
</dbReference>
<dbReference type="OrthoDB" id="9155690at2"/>
<keyword evidence="5" id="KW-1185">Reference proteome</keyword>
<dbReference type="Proteomes" id="UP001322512">
    <property type="component" value="Chromosome"/>
</dbReference>
<protein>
    <submittedName>
        <fullName evidence="2 3">Terminase small subunit</fullName>
    </submittedName>
</protein>
<dbReference type="EMBL" id="CP139472">
    <property type="protein sequence ID" value="WPU46674.1"/>
    <property type="molecule type" value="Genomic_DNA"/>
</dbReference>
<reference evidence="4" key="3">
    <citation type="journal article" date="2011" name="Environ. Microbiol.">
        <title>A blueprint of ectoine metabolism from the genome of the industrial producer Halomonas elongata DSM 2581(T).</title>
        <authorList>
            <person name="Schwibbert K."/>
            <person name="Marin-Sanguino A."/>
            <person name="Bagyan I."/>
            <person name="Heidrich G."/>
            <person name="Lentzen G."/>
            <person name="Seitz H."/>
            <person name="Rampp M."/>
            <person name="Schuster S.C."/>
            <person name="Klenk H.P."/>
            <person name="Pfeiffer F."/>
            <person name="Oesterhelt D."/>
            <person name="Kunte H.J."/>
        </authorList>
    </citation>
    <scope>NUCLEOTIDE SEQUENCE [LARGE SCALE GENOMIC DNA]</scope>
    <source>
        <strain evidence="4">ATCC 33173 / DSM 2581 / NBRC 15536 / NCIMB 2198 / 1H9</strain>
    </source>
</reference>
<dbReference type="AlphaFoldDB" id="E1VAX4"/>
<name>E1VAX4_HALED</name>
<evidence type="ECO:0000313" key="4">
    <source>
        <dbReference type="Proteomes" id="UP000008707"/>
    </source>
</evidence>
<reference evidence="2" key="2">
    <citation type="submission" date="2010-05" db="EMBL/GenBank/DDBJ databases">
        <title>Revision and reannotation of the Halomonas elongata DSM 2581(T) genome.</title>
        <authorList>
            <person name="Pfeiffer F."/>
            <person name="Bagyan I."/>
            <person name="Alfaro-Espinoza G."/>
            <person name="Zamora-Lagos M.A."/>
            <person name="Habermann B."/>
            <person name="Oesterhelt D."/>
            <person name="Kunte H.J."/>
        </authorList>
    </citation>
    <scope>NUCLEOTIDE SEQUENCE</scope>
    <source>
        <strain evidence="2">Type strain: DSM 2581</strain>
    </source>
</reference>
<dbReference type="InterPro" id="IPR009061">
    <property type="entry name" value="DNA-bd_dom_put_sf"/>
</dbReference>
<dbReference type="eggNOG" id="COG4220">
    <property type="taxonomic scope" value="Bacteria"/>
</dbReference>
<sequence>MTASELLQACCQAMTNWREAGYPDEANKRNLAEILGISERSLTDWQKDGMPVLHSAGRGGSNRYSVGEAIEWMLARAAEASRESAKDRLDRLRGDQLERDMLKEDAVLVMPEDLDVEYAAMVEAARAEMLFNMPDALAAELTAIMGDEVDVSIIRRHVEAALTTLSHYDPSDDIEPGEPSGDEDASTLEEEREALDS</sequence>
<dbReference type="EMBL" id="FN869568">
    <property type="protein sequence ID" value="CBV44073.1"/>
    <property type="molecule type" value="Genomic_DNA"/>
</dbReference>
<dbReference type="SUPFAM" id="SSF46955">
    <property type="entry name" value="Putative DNA-binding domain"/>
    <property type="match status" value="1"/>
</dbReference>
<dbReference type="InterPro" id="IPR010906">
    <property type="entry name" value="Phage_lambda_Nu1_terminase-ssu"/>
</dbReference>
<reference evidence="3 5" key="4">
    <citation type="submission" date="2023-11" db="EMBL/GenBank/DDBJ databases">
        <title>MicrobeMod: A computational toolkit for identifying prokaryotic methylation and restriction-modification with nanopore sequencing.</title>
        <authorList>
            <person name="Crits-Christoph A."/>
            <person name="Kang S.C."/>
            <person name="Lee H."/>
            <person name="Ostrov N."/>
        </authorList>
    </citation>
    <scope>NUCLEOTIDE SEQUENCE [LARGE SCALE GENOMIC DNA]</scope>
    <source>
        <strain evidence="3 5">ATCC 33173</strain>
    </source>
</reference>
<feature type="region of interest" description="Disordered" evidence="1">
    <location>
        <begin position="166"/>
        <end position="197"/>
    </location>
</feature>
<dbReference type="STRING" id="768066.HELO_4189"/>
<evidence type="ECO:0000313" key="3">
    <source>
        <dbReference type="EMBL" id="WPU46674.1"/>
    </source>
</evidence>
<dbReference type="Gene3D" id="1.10.10.10">
    <property type="entry name" value="Winged helix-like DNA-binding domain superfamily/Winged helix DNA-binding domain"/>
    <property type="match status" value="1"/>
</dbReference>
<dbReference type="GeneID" id="91011629"/>
<accession>E1VAX4</accession>
<dbReference type="InterPro" id="IPR036388">
    <property type="entry name" value="WH-like_DNA-bd_sf"/>
</dbReference>
<dbReference type="Pfam" id="PF07471">
    <property type="entry name" value="Phage_Nu1"/>
    <property type="match status" value="1"/>
</dbReference>
<evidence type="ECO:0000313" key="5">
    <source>
        <dbReference type="Proteomes" id="UP001322512"/>
    </source>
</evidence>
<evidence type="ECO:0000313" key="2">
    <source>
        <dbReference type="EMBL" id="CBV44073.1"/>
    </source>
</evidence>
<reference evidence="2" key="1">
    <citation type="journal article" date="2010" name="Environ. Microbiol.">
        <title>A blueprint of ectoine metabolism from the genome of the industrial producer Halomonas elongata DSM 2581(T).</title>
        <authorList>
            <person name="Schwibbert K."/>
            <person name="Marin-Sanguino A."/>
            <person name="Bagyan I."/>
            <person name="Heidrich G."/>
            <person name="Lentzen G."/>
            <person name="Seitz H."/>
            <person name="Rampp M."/>
            <person name="Schuster S.C."/>
            <person name="Klenk H.P."/>
            <person name="Pfeiffer F."/>
            <person name="Oesterhelt D."/>
            <person name="Kunte H.J."/>
        </authorList>
    </citation>
    <scope>NUCLEOTIDE SEQUENCE</scope>
    <source>
        <strain evidence="2">Type strain: DSM 2581</strain>
    </source>
</reference>